<organism evidence="3 4">
    <name type="scientific">Candidatus Clostridium stratigraminis</name>
    <dbReference type="NCBI Taxonomy" id="3381661"/>
    <lineage>
        <taxon>Bacteria</taxon>
        <taxon>Bacillati</taxon>
        <taxon>Bacillota</taxon>
        <taxon>Clostridia</taxon>
        <taxon>Eubacteriales</taxon>
        <taxon>Clostridiaceae</taxon>
        <taxon>Clostridium</taxon>
    </lineage>
</organism>
<feature type="domain" description="AAA" evidence="2">
    <location>
        <begin position="12"/>
        <end position="175"/>
    </location>
</feature>
<name>A0ABW8T7T6_9CLOT</name>
<evidence type="ECO:0000313" key="4">
    <source>
        <dbReference type="Proteomes" id="UP001623591"/>
    </source>
</evidence>
<feature type="region of interest" description="Disordered" evidence="1">
    <location>
        <begin position="248"/>
        <end position="267"/>
    </location>
</feature>
<reference evidence="3 4" key="1">
    <citation type="submission" date="2024-11" db="EMBL/GenBank/DDBJ databases">
        <authorList>
            <person name="Heng Y.C."/>
            <person name="Lim A.C.H."/>
            <person name="Lee J.K.Y."/>
            <person name="Kittelmann S."/>
        </authorList>
    </citation>
    <scope>NUCLEOTIDE SEQUENCE [LARGE SCALE GENOMIC DNA]</scope>
    <source>
        <strain evidence="3 4">WILCCON 0185</strain>
    </source>
</reference>
<dbReference type="EMBL" id="JBJHZZ010000009">
    <property type="protein sequence ID" value="MFL0247778.1"/>
    <property type="molecule type" value="Genomic_DNA"/>
</dbReference>
<sequence>MKEEIDKKLGKMAVFVSSKGGVGKTVVSVNVAATLASKGFSTCIVDGSFQFGDVNLALDIQPRYTISDLAQKDELENIRISDYLYNHDSGLKVLSAPLKPELADLITPDMIPVICDKLREDNEFFIADLTTGISEINLNFIEKADLVFIVTDLELSALRNTKTMLRTFEKLNMESKLRVIVNRSDTETLTKASQVPDILETNDIIYVMNNFKVVTKSLNIGIPFVISKPNEKITSDIISITREFNMENSQNRRRRKRKGGLMGILAR</sequence>
<proteinExistence type="predicted"/>
<dbReference type="PANTHER" id="PTHR43384">
    <property type="entry name" value="SEPTUM SITE-DETERMINING PROTEIN MIND HOMOLOG, CHLOROPLASTIC-RELATED"/>
    <property type="match status" value="1"/>
</dbReference>
<comment type="caution">
    <text evidence="3">The sequence shown here is derived from an EMBL/GenBank/DDBJ whole genome shotgun (WGS) entry which is preliminary data.</text>
</comment>
<dbReference type="InterPro" id="IPR027417">
    <property type="entry name" value="P-loop_NTPase"/>
</dbReference>
<dbReference type="RefSeq" id="WP_406770210.1">
    <property type="nucleotide sequence ID" value="NZ_JBJHZZ010000009.1"/>
</dbReference>
<dbReference type="Gene3D" id="3.40.50.300">
    <property type="entry name" value="P-loop containing nucleotide triphosphate hydrolases"/>
    <property type="match status" value="1"/>
</dbReference>
<accession>A0ABW8T7T6</accession>
<dbReference type="InterPro" id="IPR050625">
    <property type="entry name" value="ParA/MinD_ATPase"/>
</dbReference>
<keyword evidence="4" id="KW-1185">Reference proteome</keyword>
<dbReference type="Pfam" id="PF13614">
    <property type="entry name" value="AAA_31"/>
    <property type="match status" value="1"/>
</dbReference>
<protein>
    <submittedName>
        <fullName evidence="3">CpaE family protein</fullName>
    </submittedName>
</protein>
<dbReference type="SUPFAM" id="SSF52540">
    <property type="entry name" value="P-loop containing nucleoside triphosphate hydrolases"/>
    <property type="match status" value="1"/>
</dbReference>
<gene>
    <name evidence="3" type="ORF">ACJDUG_12430</name>
</gene>
<dbReference type="PANTHER" id="PTHR43384:SF13">
    <property type="entry name" value="SLR0110 PROTEIN"/>
    <property type="match status" value="1"/>
</dbReference>
<dbReference type="Proteomes" id="UP001623591">
    <property type="component" value="Unassembled WGS sequence"/>
</dbReference>
<evidence type="ECO:0000313" key="3">
    <source>
        <dbReference type="EMBL" id="MFL0247778.1"/>
    </source>
</evidence>
<evidence type="ECO:0000259" key="2">
    <source>
        <dbReference type="Pfam" id="PF13614"/>
    </source>
</evidence>
<evidence type="ECO:0000256" key="1">
    <source>
        <dbReference type="SAM" id="MobiDB-lite"/>
    </source>
</evidence>
<dbReference type="InterPro" id="IPR025669">
    <property type="entry name" value="AAA_dom"/>
</dbReference>